<sequence>MTASNTNNGKGSTAGSLLEDPIDYTDLKAWIQQQETNPKPLSPLQRRALSDLVFSLRSKEPELGNQDWISLLQRYIDFPKTKGASVAYHEEAAPNNKWSNRCTFKLAEDIDGMLFPNRDFGFVRIDGTLAMPVFARKKDAKKYAAKCCVEWLLAGEYMDINGGNVDFAGSKTKRKPAATATGPPPPPPLPAKTNGTITLTEQAGGGKPKPTQDPTPNPQTADMDEEEVPATKRVTEMCRLLQITAPRYDLKPSDDRGWSYTGHPDFGNDNLKVPKGLGVIEPTYGKTQAKERIAEKVLMWLLEEEAKRESDAQALVGAGGESEGAALNEGAD</sequence>
<accession>A0A175VZ45</accession>
<evidence type="ECO:0000256" key="1">
    <source>
        <dbReference type="SAM" id="MobiDB-lite"/>
    </source>
</evidence>
<reference evidence="2 3" key="1">
    <citation type="journal article" date="2016" name="Genome Announc.">
        <title>Genome Sequence of Madurella mycetomatis mm55, Isolated from a Human Mycetoma Case in Sudan.</title>
        <authorList>
            <person name="Smit S."/>
            <person name="Derks M.F."/>
            <person name="Bervoets S."/>
            <person name="Fahal A."/>
            <person name="van Leeuwen W."/>
            <person name="van Belkum A."/>
            <person name="van de Sande W.W."/>
        </authorList>
    </citation>
    <scope>NUCLEOTIDE SEQUENCE [LARGE SCALE GENOMIC DNA]</scope>
    <source>
        <strain evidence="3">mm55</strain>
    </source>
</reference>
<protein>
    <submittedName>
        <fullName evidence="2">Uncharacterized protein</fullName>
    </submittedName>
</protein>
<dbReference type="VEuPathDB" id="FungiDB:MMYC01_207907"/>
<dbReference type="OrthoDB" id="5222339at2759"/>
<gene>
    <name evidence="2" type="ORF">MMYC01_207907</name>
</gene>
<dbReference type="EMBL" id="LCTW02000209">
    <property type="protein sequence ID" value="KXX76461.1"/>
    <property type="molecule type" value="Genomic_DNA"/>
</dbReference>
<name>A0A175VZ45_9PEZI</name>
<keyword evidence="3" id="KW-1185">Reference proteome</keyword>
<dbReference type="Proteomes" id="UP000078237">
    <property type="component" value="Unassembled WGS sequence"/>
</dbReference>
<evidence type="ECO:0000313" key="2">
    <source>
        <dbReference type="EMBL" id="KXX76461.1"/>
    </source>
</evidence>
<proteinExistence type="predicted"/>
<feature type="region of interest" description="Disordered" evidence="1">
    <location>
        <begin position="171"/>
        <end position="229"/>
    </location>
</feature>
<dbReference type="AlphaFoldDB" id="A0A175VZ45"/>
<comment type="caution">
    <text evidence="2">The sequence shown here is derived from an EMBL/GenBank/DDBJ whole genome shotgun (WGS) entry which is preliminary data.</text>
</comment>
<feature type="region of interest" description="Disordered" evidence="1">
    <location>
        <begin position="309"/>
        <end position="332"/>
    </location>
</feature>
<organism evidence="2 3">
    <name type="scientific">Madurella mycetomatis</name>
    <dbReference type="NCBI Taxonomy" id="100816"/>
    <lineage>
        <taxon>Eukaryota</taxon>
        <taxon>Fungi</taxon>
        <taxon>Dikarya</taxon>
        <taxon>Ascomycota</taxon>
        <taxon>Pezizomycotina</taxon>
        <taxon>Sordariomycetes</taxon>
        <taxon>Sordariomycetidae</taxon>
        <taxon>Sordariales</taxon>
        <taxon>Sordariales incertae sedis</taxon>
        <taxon>Madurella</taxon>
    </lineage>
</organism>
<evidence type="ECO:0000313" key="3">
    <source>
        <dbReference type="Proteomes" id="UP000078237"/>
    </source>
</evidence>